<feature type="compositionally biased region" description="Polar residues" evidence="1">
    <location>
        <begin position="21"/>
        <end position="39"/>
    </location>
</feature>
<reference evidence="3" key="1">
    <citation type="submission" date="2020-11" db="EMBL/GenBank/DDBJ databases">
        <authorList>
            <consortium name="DOE Joint Genome Institute"/>
            <person name="Ahrendt S."/>
            <person name="Riley R."/>
            <person name="Andreopoulos W."/>
            <person name="Labutti K."/>
            <person name="Pangilinan J."/>
            <person name="Ruiz-Duenas F.J."/>
            <person name="Barrasa J.M."/>
            <person name="Sanchez-Garcia M."/>
            <person name="Camarero S."/>
            <person name="Miyauchi S."/>
            <person name="Serrano A."/>
            <person name="Linde D."/>
            <person name="Babiker R."/>
            <person name="Drula E."/>
            <person name="Ayuso-Fernandez I."/>
            <person name="Pacheco R."/>
            <person name="Padilla G."/>
            <person name="Ferreira P."/>
            <person name="Barriuso J."/>
            <person name="Kellner H."/>
            <person name="Castanera R."/>
            <person name="Alfaro M."/>
            <person name="Ramirez L."/>
            <person name="Pisabarro A.G."/>
            <person name="Kuo A."/>
            <person name="Tritt A."/>
            <person name="Lipzen A."/>
            <person name="He G."/>
            <person name="Yan M."/>
            <person name="Ng V."/>
            <person name="Cullen D."/>
            <person name="Martin F."/>
            <person name="Rosso M.-N."/>
            <person name="Henrissat B."/>
            <person name="Hibbett D."/>
            <person name="Martinez A.T."/>
            <person name="Grigoriev I.V."/>
        </authorList>
    </citation>
    <scope>NUCLEOTIDE SEQUENCE</scope>
    <source>
        <strain evidence="3">CBS 247.69</strain>
    </source>
</reference>
<dbReference type="Proteomes" id="UP000807353">
    <property type="component" value="Unassembled WGS sequence"/>
</dbReference>
<dbReference type="GO" id="GO:0019005">
    <property type="term" value="C:SCF ubiquitin ligase complex"/>
    <property type="evidence" value="ECO:0007669"/>
    <property type="project" value="TreeGrafter"/>
</dbReference>
<name>A0A9P5XRL5_9AGAR</name>
<evidence type="ECO:0000259" key="2">
    <source>
        <dbReference type="Pfam" id="PF24758"/>
    </source>
</evidence>
<dbReference type="SUPFAM" id="SSF52047">
    <property type="entry name" value="RNI-like"/>
    <property type="match status" value="2"/>
</dbReference>
<feature type="compositionally biased region" description="Basic and acidic residues" evidence="1">
    <location>
        <begin position="9"/>
        <end position="19"/>
    </location>
</feature>
<dbReference type="GO" id="GO:0031146">
    <property type="term" value="P:SCF-dependent proteasomal ubiquitin-dependent protein catabolic process"/>
    <property type="evidence" value="ECO:0007669"/>
    <property type="project" value="TreeGrafter"/>
</dbReference>
<dbReference type="InterPro" id="IPR032675">
    <property type="entry name" value="LRR_dom_sf"/>
</dbReference>
<sequence length="480" mass="51858">MSKRPLKRRLLELGSRDGQRASLSETASAQQNVPSSSTASTRSLPTSTIPTLTTLCGRAFAANFAKLRSNPAWEYKISNDLRAIPDPLIPKLFTMLRASCPTFLNHEFIVTYLLRGPSLVLRGDLPGVNRSTVSSISRFNPGIQELELSGFANIPDKGFASLIRHLSSLRILNLCGSVKVGSETIKAAATTCPNLRTVNLNYTSVTPTSLVPLITECPHIEILKLGGVQNWTDSTFSNFISGVGEDLRRPTLRTLKLRQTSLSDNSICFLLVLYPGLQRFDISFTHIRHPTILLSPSTIPALQKLSLTSTPVSGPNLVKIISLLPQLRTLGLGALGSSGGSRISVGNNSAMTMTDSHLRDLTTILETFTFLESINLVGNTKLGTKSDTQSSLSYFISRVGRKCKKLNLAGIPWLQSADLAGLAPADYNVDASRLETLILNNTGIDDEAGVYISSCPSLASLGLAGTKITSITITYCEYND</sequence>
<feature type="region of interest" description="Disordered" evidence="1">
    <location>
        <begin position="1"/>
        <end position="45"/>
    </location>
</feature>
<dbReference type="PANTHER" id="PTHR13318">
    <property type="entry name" value="PARTNER OF PAIRED, ISOFORM B-RELATED"/>
    <property type="match status" value="1"/>
</dbReference>
<keyword evidence="4" id="KW-1185">Reference proteome</keyword>
<comment type="caution">
    <text evidence="3">The sequence shown here is derived from an EMBL/GenBank/DDBJ whole genome shotgun (WGS) entry which is preliminary data.</text>
</comment>
<dbReference type="EMBL" id="MU150550">
    <property type="protein sequence ID" value="KAF9455704.1"/>
    <property type="molecule type" value="Genomic_DNA"/>
</dbReference>
<proteinExistence type="predicted"/>
<protein>
    <recommendedName>
        <fullName evidence="2">F-box/LRR-repeat protein 15/At3g58940/PEG3-like LRR domain-containing protein</fullName>
    </recommendedName>
</protein>
<dbReference type="InterPro" id="IPR055411">
    <property type="entry name" value="LRR_FXL15/At3g58940/PEG3-like"/>
</dbReference>
<dbReference type="AlphaFoldDB" id="A0A9P5XRL5"/>
<evidence type="ECO:0000313" key="3">
    <source>
        <dbReference type="EMBL" id="KAF9455704.1"/>
    </source>
</evidence>
<gene>
    <name evidence="3" type="ORF">BDZ94DRAFT_1179407</name>
</gene>
<dbReference type="Gene3D" id="3.80.10.10">
    <property type="entry name" value="Ribonuclease Inhibitor"/>
    <property type="match status" value="2"/>
</dbReference>
<feature type="domain" description="F-box/LRR-repeat protein 15/At3g58940/PEG3-like LRR" evidence="2">
    <location>
        <begin position="141"/>
        <end position="229"/>
    </location>
</feature>
<evidence type="ECO:0000256" key="1">
    <source>
        <dbReference type="SAM" id="MobiDB-lite"/>
    </source>
</evidence>
<dbReference type="OrthoDB" id="550575at2759"/>
<accession>A0A9P5XRL5</accession>
<evidence type="ECO:0000313" key="4">
    <source>
        <dbReference type="Proteomes" id="UP000807353"/>
    </source>
</evidence>
<dbReference type="Pfam" id="PF24758">
    <property type="entry name" value="LRR_At5g56370"/>
    <property type="match status" value="1"/>
</dbReference>
<organism evidence="3 4">
    <name type="scientific">Collybia nuda</name>
    <dbReference type="NCBI Taxonomy" id="64659"/>
    <lineage>
        <taxon>Eukaryota</taxon>
        <taxon>Fungi</taxon>
        <taxon>Dikarya</taxon>
        <taxon>Basidiomycota</taxon>
        <taxon>Agaricomycotina</taxon>
        <taxon>Agaricomycetes</taxon>
        <taxon>Agaricomycetidae</taxon>
        <taxon>Agaricales</taxon>
        <taxon>Tricholomatineae</taxon>
        <taxon>Clitocybaceae</taxon>
        <taxon>Collybia</taxon>
    </lineage>
</organism>